<dbReference type="InterPro" id="IPR009665">
    <property type="entry name" value="YyaC"/>
</dbReference>
<evidence type="ECO:0000313" key="2">
    <source>
        <dbReference type="Proteomes" id="UP001341444"/>
    </source>
</evidence>
<dbReference type="Pfam" id="PF06866">
    <property type="entry name" value="DUF1256"/>
    <property type="match status" value="1"/>
</dbReference>
<name>A0ABU6MCS5_9BACI</name>
<comment type="caution">
    <text evidence="1">The sequence shown here is derived from an EMBL/GenBank/DDBJ whole genome shotgun (WGS) entry which is preliminary data.</text>
</comment>
<evidence type="ECO:0000313" key="1">
    <source>
        <dbReference type="EMBL" id="MED1202218.1"/>
    </source>
</evidence>
<dbReference type="GO" id="GO:0008233">
    <property type="term" value="F:peptidase activity"/>
    <property type="evidence" value="ECO:0007669"/>
    <property type="project" value="UniProtKB-KW"/>
</dbReference>
<dbReference type="EMBL" id="JARMAB010000005">
    <property type="protein sequence ID" value="MED1202218.1"/>
    <property type="molecule type" value="Genomic_DNA"/>
</dbReference>
<organism evidence="1 2">
    <name type="scientific">Heyndrickxia acidicola</name>
    <dbReference type="NCBI Taxonomy" id="209389"/>
    <lineage>
        <taxon>Bacteria</taxon>
        <taxon>Bacillati</taxon>
        <taxon>Bacillota</taxon>
        <taxon>Bacilli</taxon>
        <taxon>Bacillales</taxon>
        <taxon>Bacillaceae</taxon>
        <taxon>Heyndrickxia</taxon>
    </lineage>
</organism>
<keyword evidence="1" id="KW-0645">Protease</keyword>
<dbReference type="InterPro" id="IPR023430">
    <property type="entry name" value="Pept_HybD-like_dom_sf"/>
</dbReference>
<gene>
    <name evidence="1" type="primary">yyaC</name>
    <name evidence="1" type="ORF">P4T90_03815</name>
</gene>
<dbReference type="GO" id="GO:0006508">
    <property type="term" value="P:proteolysis"/>
    <property type="evidence" value="ECO:0007669"/>
    <property type="project" value="UniProtKB-KW"/>
</dbReference>
<dbReference type="NCBIfam" id="TIGR02841">
    <property type="entry name" value="spore_YyaC"/>
    <property type="match status" value="1"/>
</dbReference>
<dbReference type="Proteomes" id="UP001341444">
    <property type="component" value="Unassembled WGS sequence"/>
</dbReference>
<dbReference type="RefSeq" id="WP_232317575.1">
    <property type="nucleotide sequence ID" value="NZ_JARMAB010000005.1"/>
</dbReference>
<accession>A0ABU6MCS5</accession>
<proteinExistence type="predicted"/>
<sequence length="200" mass="21918">MLNHHETCGKLDMNKGFIPYNDKLAPLYIRNILHTLIPSSTQTIYVLGIGSNRITGDSLGSLVGTLLHNLYPRHMKIIGCLASPLDAVTFIPRLSHTNFPEKSFVITVDSALGTIETKNSMVIRKGPFQPGAGLGHSFPFIGDCSVMGVVHEKDAAAENSLVFTNLHLIYTMAINIAKGISLAVRQFYRYPSDEPLLVLP</sequence>
<keyword evidence="2" id="KW-1185">Reference proteome</keyword>
<dbReference type="SUPFAM" id="SSF53163">
    <property type="entry name" value="HybD-like"/>
    <property type="match status" value="1"/>
</dbReference>
<keyword evidence="1" id="KW-0378">Hydrolase</keyword>
<protein>
    <submittedName>
        <fullName evidence="1">Spore protease YyaC</fullName>
    </submittedName>
</protein>
<reference evidence="1 2" key="1">
    <citation type="submission" date="2023-03" db="EMBL/GenBank/DDBJ databases">
        <title>Bacillus Genome Sequencing.</title>
        <authorList>
            <person name="Dunlap C."/>
        </authorList>
    </citation>
    <scope>NUCLEOTIDE SEQUENCE [LARGE SCALE GENOMIC DNA]</scope>
    <source>
        <strain evidence="1 2">B-23453</strain>
    </source>
</reference>